<dbReference type="SUPFAM" id="SSF50044">
    <property type="entry name" value="SH3-domain"/>
    <property type="match status" value="1"/>
</dbReference>
<feature type="domain" description="SH3" evidence="4">
    <location>
        <begin position="99"/>
        <end position="160"/>
    </location>
</feature>
<keyword evidence="1 2" id="KW-0728">SH3 domain</keyword>
<sequence>MRLSGIGVYGEKRWMMGPGTLYQKSKSDGRSPDGAGEFDNEKGIFVSDNGDGTETYYMPDDDAMDDGPGGEYVTYDDWQEDDSRLSRDFHFAITSPDEEMHGKAIALFDFQSMHENELPLREGQVILVSYRHGEGWLVAEDPKTGESGLVPEAYVRLARHIEGGLNSLNGEQGFENETSQQEEEAGDVDSQVLETPGSLNVDDLKKEMQGGTNDDIQEKEQGDGTAKDGDGSIEQGKRNPLLIDCSKETDKPTEQDANESAN</sequence>
<dbReference type="Proteomes" id="UP000242877">
    <property type="component" value="Unassembled WGS sequence"/>
</dbReference>
<dbReference type="EMBL" id="AZGZ01000048">
    <property type="protein sequence ID" value="KZZ86760.1"/>
    <property type="molecule type" value="Genomic_DNA"/>
</dbReference>
<evidence type="ECO:0000256" key="2">
    <source>
        <dbReference type="PROSITE-ProRule" id="PRU00192"/>
    </source>
</evidence>
<feature type="compositionally biased region" description="Polar residues" evidence="3">
    <location>
        <begin position="167"/>
        <end position="179"/>
    </location>
</feature>
<organism evidence="5 6">
    <name type="scientific">Ascosphaera apis ARSEF 7405</name>
    <dbReference type="NCBI Taxonomy" id="392613"/>
    <lineage>
        <taxon>Eukaryota</taxon>
        <taxon>Fungi</taxon>
        <taxon>Dikarya</taxon>
        <taxon>Ascomycota</taxon>
        <taxon>Pezizomycotina</taxon>
        <taxon>Eurotiomycetes</taxon>
        <taxon>Eurotiomycetidae</taxon>
        <taxon>Onygenales</taxon>
        <taxon>Ascosphaeraceae</taxon>
        <taxon>Ascosphaera</taxon>
    </lineage>
</organism>
<dbReference type="PROSITE" id="PS50002">
    <property type="entry name" value="SH3"/>
    <property type="match status" value="1"/>
</dbReference>
<dbReference type="SMART" id="SM00326">
    <property type="entry name" value="SH3"/>
    <property type="match status" value="1"/>
</dbReference>
<comment type="caution">
    <text evidence="5">The sequence shown here is derived from an EMBL/GenBank/DDBJ whole genome shotgun (WGS) entry which is preliminary data.</text>
</comment>
<evidence type="ECO:0000256" key="1">
    <source>
        <dbReference type="ARBA" id="ARBA00022443"/>
    </source>
</evidence>
<name>A0A166MYW9_9EURO</name>
<dbReference type="Gene3D" id="2.30.30.40">
    <property type="entry name" value="SH3 Domains"/>
    <property type="match status" value="1"/>
</dbReference>
<keyword evidence="6" id="KW-1185">Reference proteome</keyword>
<dbReference type="InterPro" id="IPR036028">
    <property type="entry name" value="SH3-like_dom_sf"/>
</dbReference>
<dbReference type="AlphaFoldDB" id="A0A166MYW9"/>
<evidence type="ECO:0000259" key="4">
    <source>
        <dbReference type="PROSITE" id="PS50002"/>
    </source>
</evidence>
<dbReference type="InterPro" id="IPR001452">
    <property type="entry name" value="SH3_domain"/>
</dbReference>
<feature type="region of interest" description="Disordered" evidence="3">
    <location>
        <begin position="167"/>
        <end position="262"/>
    </location>
</feature>
<dbReference type="Pfam" id="PF00018">
    <property type="entry name" value="SH3_1"/>
    <property type="match status" value="1"/>
</dbReference>
<dbReference type="OrthoDB" id="19092at2759"/>
<evidence type="ECO:0000256" key="3">
    <source>
        <dbReference type="SAM" id="MobiDB-lite"/>
    </source>
</evidence>
<accession>A0A166MYW9</accession>
<protein>
    <submittedName>
        <fullName evidence="5">SH3 domain protein</fullName>
    </submittedName>
</protein>
<feature type="compositionally biased region" description="Basic and acidic residues" evidence="3">
    <location>
        <begin position="216"/>
        <end position="230"/>
    </location>
</feature>
<reference evidence="5 6" key="1">
    <citation type="journal article" date="2016" name="Genome Biol. Evol.">
        <title>Divergent and convergent evolution of fungal pathogenicity.</title>
        <authorList>
            <person name="Shang Y."/>
            <person name="Xiao G."/>
            <person name="Zheng P."/>
            <person name="Cen K."/>
            <person name="Zhan S."/>
            <person name="Wang C."/>
        </authorList>
    </citation>
    <scope>NUCLEOTIDE SEQUENCE [LARGE SCALE GENOMIC DNA]</scope>
    <source>
        <strain evidence="5 6">ARSEF 7405</strain>
    </source>
</reference>
<evidence type="ECO:0000313" key="5">
    <source>
        <dbReference type="EMBL" id="KZZ86760.1"/>
    </source>
</evidence>
<evidence type="ECO:0000313" key="6">
    <source>
        <dbReference type="Proteomes" id="UP000242877"/>
    </source>
</evidence>
<proteinExistence type="predicted"/>
<feature type="region of interest" description="Disordered" evidence="3">
    <location>
        <begin position="18"/>
        <end position="64"/>
    </location>
</feature>
<dbReference type="VEuPathDB" id="FungiDB:AAP_06230"/>
<gene>
    <name evidence="5" type="ORF">AAP_06230</name>
</gene>
<feature type="compositionally biased region" description="Basic and acidic residues" evidence="3">
    <location>
        <begin position="245"/>
        <end position="254"/>
    </location>
</feature>